<evidence type="ECO:0000256" key="4">
    <source>
        <dbReference type="ARBA" id="ARBA00022729"/>
    </source>
</evidence>
<sequence>MEILLLNSLYTLLFSALSSPVRRGGRDSISGTRSPSRGKATNGGMDGEQRQTSPEYQLRIYLNKYGTLVLISGGEGKVWESATAFRRDGKTLELLETGNMVLTNGTGGFVWQSFASPTDTLLPGQQLTRNTVLVSNRDAGNYLPGSYSFKFNDDNVLYLIYSGPEVSSTYFPLQDSAVYAQGRSNFNSSRLAAIDDMGAFSSSDLFHFSSSDYGRGPRRRLTLDHDGLLRVYSMKEPNWAWEVVCYGICIYAPEPTCTCPPGFSRKDPSDWSKGCVPPFNLTFDQANVDFLKFPRTDYYGYDLDTFSKDVSLENCTERPAGKITDAKASDSKTVCVIPSSFSSTAEGCRMNQTPST</sequence>
<dbReference type="EMBL" id="CACRZD030000409">
    <property type="protein sequence ID" value="CAA6675814.1"/>
    <property type="molecule type" value="Genomic_DNA"/>
</dbReference>
<evidence type="ECO:0000256" key="7">
    <source>
        <dbReference type="ARBA" id="ARBA00023035"/>
    </source>
</evidence>
<name>A0ABN7ED59_SPIIN</name>
<dbReference type="PANTHER" id="PTHR47974:SF4">
    <property type="entry name" value="RECEPTOR-LIKE SERINE_THREONINE-PROTEIN KINASE"/>
    <property type="match status" value="1"/>
</dbReference>
<organism evidence="12 13">
    <name type="scientific">Spirodela intermedia</name>
    <name type="common">Intermediate duckweed</name>
    <dbReference type="NCBI Taxonomy" id="51605"/>
    <lineage>
        <taxon>Eukaryota</taxon>
        <taxon>Viridiplantae</taxon>
        <taxon>Streptophyta</taxon>
        <taxon>Embryophyta</taxon>
        <taxon>Tracheophyta</taxon>
        <taxon>Spermatophyta</taxon>
        <taxon>Magnoliopsida</taxon>
        <taxon>Liliopsida</taxon>
        <taxon>Araceae</taxon>
        <taxon>Lemnoideae</taxon>
        <taxon>Spirodela</taxon>
    </lineage>
</organism>
<dbReference type="InterPro" id="IPR001480">
    <property type="entry name" value="Bulb-type_lectin_dom"/>
</dbReference>
<evidence type="ECO:0000256" key="8">
    <source>
        <dbReference type="ARBA" id="ARBA00023136"/>
    </source>
</evidence>
<feature type="signal peptide" evidence="10">
    <location>
        <begin position="1"/>
        <end position="18"/>
    </location>
</feature>
<evidence type="ECO:0000313" key="13">
    <source>
        <dbReference type="Proteomes" id="UP001189122"/>
    </source>
</evidence>
<keyword evidence="7" id="KW-0465">Mannose-binding</keyword>
<feature type="chain" id="PRO_5046412202" description="Bulb-type lectin domain-containing protein" evidence="10">
    <location>
        <begin position="19"/>
        <end position="356"/>
    </location>
</feature>
<dbReference type="InterPro" id="IPR036426">
    <property type="entry name" value="Bulb-type_lectin_dom_sf"/>
</dbReference>
<keyword evidence="7" id="KW-0430">Lectin</keyword>
<accession>A0ABN7ED59</accession>
<keyword evidence="3" id="KW-0812">Transmembrane</keyword>
<comment type="subcellular location">
    <subcellularLocation>
        <location evidence="1">Membrane</location>
        <topology evidence="1">Single-pass membrane protein</topology>
    </subcellularLocation>
</comment>
<protein>
    <recommendedName>
        <fullName evidence="11">Bulb-type lectin domain-containing protein</fullName>
    </recommendedName>
</protein>
<proteinExistence type="predicted"/>
<dbReference type="Pfam" id="PF01453">
    <property type="entry name" value="B_lectin"/>
    <property type="match status" value="1"/>
</dbReference>
<evidence type="ECO:0000256" key="2">
    <source>
        <dbReference type="ARBA" id="ARBA00022546"/>
    </source>
</evidence>
<keyword evidence="8" id="KW-0472">Membrane</keyword>
<dbReference type="Gene3D" id="2.90.10.10">
    <property type="entry name" value="Bulb-type lectin domain"/>
    <property type="match status" value="2"/>
</dbReference>
<keyword evidence="13" id="KW-1185">Reference proteome</keyword>
<evidence type="ECO:0000256" key="6">
    <source>
        <dbReference type="ARBA" id="ARBA00022989"/>
    </source>
</evidence>
<feature type="region of interest" description="Disordered" evidence="9">
    <location>
        <begin position="21"/>
        <end position="51"/>
    </location>
</feature>
<evidence type="ECO:0000259" key="11">
    <source>
        <dbReference type="Pfam" id="PF01453"/>
    </source>
</evidence>
<evidence type="ECO:0000256" key="9">
    <source>
        <dbReference type="SAM" id="MobiDB-lite"/>
    </source>
</evidence>
<gene>
    <name evidence="12" type="ORF">SI7747_UN022156</name>
</gene>
<evidence type="ECO:0000256" key="1">
    <source>
        <dbReference type="ARBA" id="ARBA00004167"/>
    </source>
</evidence>
<comment type="caution">
    <text evidence="12">The sequence shown here is derived from an EMBL/GenBank/DDBJ whole genome shotgun (WGS) entry which is preliminary data.</text>
</comment>
<evidence type="ECO:0000313" key="12">
    <source>
        <dbReference type="EMBL" id="CAA6675814.1"/>
    </source>
</evidence>
<feature type="domain" description="Bulb-type lectin" evidence="11">
    <location>
        <begin position="59"/>
        <end position="133"/>
    </location>
</feature>
<evidence type="ECO:0000256" key="10">
    <source>
        <dbReference type="SAM" id="SignalP"/>
    </source>
</evidence>
<keyword evidence="4 10" id="KW-0732">Signal</keyword>
<reference evidence="13" key="1">
    <citation type="journal article" date="2020" name="Sci. Rep.">
        <title>Chromosome-scale genome assembly for the duckweed Spirodela intermedia, integrating cytogenetic maps, PacBio and Oxford Nanopore libraries.</title>
        <authorList>
            <person name="Hoang P.T.N."/>
            <person name="Fiebig A."/>
            <person name="Novak P."/>
            <person name="Macas J."/>
            <person name="Cao H.X."/>
            <person name="Stepanenko A."/>
            <person name="Chen G."/>
            <person name="Borisjuk N."/>
            <person name="Scholz U."/>
            <person name="Schubert I."/>
        </authorList>
    </citation>
    <scope>NUCLEOTIDE SEQUENCE [LARGE SCALE GENOMIC DNA]</scope>
</reference>
<keyword evidence="5" id="KW-0677">Repeat</keyword>
<dbReference type="SUPFAM" id="SSF51110">
    <property type="entry name" value="alpha-D-mannose-specific plant lectins"/>
    <property type="match status" value="1"/>
</dbReference>
<keyword evidence="6" id="KW-1133">Transmembrane helix</keyword>
<evidence type="ECO:0000256" key="3">
    <source>
        <dbReference type="ARBA" id="ARBA00022692"/>
    </source>
</evidence>
<evidence type="ECO:0000256" key="5">
    <source>
        <dbReference type="ARBA" id="ARBA00022737"/>
    </source>
</evidence>
<keyword evidence="2" id="KW-0348">Hemagglutinin</keyword>
<dbReference type="Proteomes" id="UP001189122">
    <property type="component" value="Unassembled WGS sequence"/>
</dbReference>
<dbReference type="PANTHER" id="PTHR47974">
    <property type="entry name" value="OS07G0415500 PROTEIN"/>
    <property type="match status" value="1"/>
</dbReference>